<dbReference type="AlphaFoldDB" id="A0A1X6ZJ31"/>
<accession>A0A1X6ZJ31</accession>
<dbReference type="OrthoDB" id="5450709at2"/>
<reference evidence="2 3" key="1">
    <citation type="submission" date="2017-03" db="EMBL/GenBank/DDBJ databases">
        <authorList>
            <person name="Afonso C.L."/>
            <person name="Miller P.J."/>
            <person name="Scott M.A."/>
            <person name="Spackman E."/>
            <person name="Goraichik I."/>
            <person name="Dimitrov K.M."/>
            <person name="Suarez D.L."/>
            <person name="Swayne D.E."/>
        </authorList>
    </citation>
    <scope>NUCLEOTIDE SEQUENCE [LARGE SCALE GENOMIC DNA]</scope>
    <source>
        <strain evidence="2 3">CECT 7450</strain>
    </source>
</reference>
<organism evidence="2 3">
    <name type="scientific">Roseovarius albus</name>
    <dbReference type="NCBI Taxonomy" id="1247867"/>
    <lineage>
        <taxon>Bacteria</taxon>
        <taxon>Pseudomonadati</taxon>
        <taxon>Pseudomonadota</taxon>
        <taxon>Alphaproteobacteria</taxon>
        <taxon>Rhodobacterales</taxon>
        <taxon>Roseobacteraceae</taxon>
        <taxon>Roseovarius</taxon>
    </lineage>
</organism>
<gene>
    <name evidence="2" type="ORF">ROA7450_02673</name>
</gene>
<dbReference type="RefSeq" id="WP_085806299.1">
    <property type="nucleotide sequence ID" value="NZ_FWFX01000008.1"/>
</dbReference>
<evidence type="ECO:0000256" key="1">
    <source>
        <dbReference type="SAM" id="SignalP"/>
    </source>
</evidence>
<evidence type="ECO:0000313" key="2">
    <source>
        <dbReference type="EMBL" id="SLN52796.1"/>
    </source>
</evidence>
<feature type="signal peptide" evidence="1">
    <location>
        <begin position="1"/>
        <end position="22"/>
    </location>
</feature>
<name>A0A1X6ZJ31_9RHOB</name>
<feature type="chain" id="PRO_5012304505" description="Alpha-amylase" evidence="1">
    <location>
        <begin position="23"/>
        <end position="364"/>
    </location>
</feature>
<sequence length="364" mass="39165">MKKTVIAALAFSATMFATSTHADGDHSQGSNAPINANGHAPIGVMGDHLHKQGEFMFSYRFMRMDMQGNRQGTNSISDEAIVTGVPNRFAGMPGQPPTLRIVPQEMTMDMHMFGAMYAPSDRVTLMAMLPYLKKDMTLTTFMGGMGTTRLGNFDTSSEGIGDIKAGALVGLMDTGAHKVHLNLGLSLPTGSITERGNVLTPMGATMNVRLPYSMQLGSGTYDLLPGVTYYGTSGLFNWGGQLRGTIRIDENDEGYALGDEAAVTAWASVQPQPWVSLSGRVEAKKLGRIEGMDTSIMGPVQTADPDNYGGETVNMFVGANFAAQRGALRGHRLAVEAGYPIYQNLNGVQMETDWTLNIGWQKAF</sequence>
<proteinExistence type="predicted"/>
<evidence type="ECO:0000313" key="3">
    <source>
        <dbReference type="Proteomes" id="UP000193061"/>
    </source>
</evidence>
<keyword evidence="3" id="KW-1185">Reference proteome</keyword>
<keyword evidence="1" id="KW-0732">Signal</keyword>
<dbReference type="EMBL" id="FWFX01000008">
    <property type="protein sequence ID" value="SLN52796.1"/>
    <property type="molecule type" value="Genomic_DNA"/>
</dbReference>
<protein>
    <recommendedName>
        <fullName evidence="4">Alpha-amylase</fullName>
    </recommendedName>
</protein>
<evidence type="ECO:0008006" key="4">
    <source>
        <dbReference type="Google" id="ProtNLM"/>
    </source>
</evidence>
<dbReference type="Proteomes" id="UP000193061">
    <property type="component" value="Unassembled WGS sequence"/>
</dbReference>